<protein>
    <submittedName>
        <fullName evidence="1">Uncharacterized protein</fullName>
    </submittedName>
</protein>
<dbReference type="AlphaFoldDB" id="A0A1F8GW27"/>
<sequence>MPTLPLVVKVPAEVVVALPPTQREFEMERSEVLAFPNVESPATSNVPVKLAEEEMVCPLMSPVVRVVENKLVEEAVVAKLVVEVALVVVLLSPVKLARVEEALETKPLLKYQERFVVSVVLAV</sequence>
<reference evidence="1 2" key="1">
    <citation type="journal article" date="2016" name="Nat. Commun.">
        <title>Thousands of microbial genomes shed light on interconnected biogeochemical processes in an aquifer system.</title>
        <authorList>
            <person name="Anantharaman K."/>
            <person name="Brown C.T."/>
            <person name="Hug L.A."/>
            <person name="Sharon I."/>
            <person name="Castelle C.J."/>
            <person name="Probst A.J."/>
            <person name="Thomas B.C."/>
            <person name="Singh A."/>
            <person name="Wilkins M.J."/>
            <person name="Karaoz U."/>
            <person name="Brodie E.L."/>
            <person name="Williams K.H."/>
            <person name="Hubbard S.S."/>
            <person name="Banfield J.F."/>
        </authorList>
    </citation>
    <scope>NUCLEOTIDE SEQUENCE [LARGE SCALE GENOMIC DNA]</scope>
</reference>
<dbReference type="STRING" id="1802701.A3A33_03610"/>
<dbReference type="EMBL" id="MGKP01000006">
    <property type="protein sequence ID" value="OGN29491.1"/>
    <property type="molecule type" value="Genomic_DNA"/>
</dbReference>
<name>A0A1F8GW27_9BACT</name>
<gene>
    <name evidence="1" type="ORF">A3A33_03610</name>
</gene>
<evidence type="ECO:0000313" key="1">
    <source>
        <dbReference type="EMBL" id="OGN29491.1"/>
    </source>
</evidence>
<organism evidence="1 2">
    <name type="scientific">Candidatus Yanofskybacteria bacterium RIFCSPLOWO2_01_FULL_49_25</name>
    <dbReference type="NCBI Taxonomy" id="1802701"/>
    <lineage>
        <taxon>Bacteria</taxon>
        <taxon>Candidatus Yanofskyibacteriota</taxon>
    </lineage>
</organism>
<proteinExistence type="predicted"/>
<dbReference type="Proteomes" id="UP000179047">
    <property type="component" value="Unassembled WGS sequence"/>
</dbReference>
<comment type="caution">
    <text evidence="1">The sequence shown here is derived from an EMBL/GenBank/DDBJ whole genome shotgun (WGS) entry which is preliminary data.</text>
</comment>
<evidence type="ECO:0000313" key="2">
    <source>
        <dbReference type="Proteomes" id="UP000179047"/>
    </source>
</evidence>
<accession>A0A1F8GW27</accession>